<accession>Q8UHX6</accession>
<dbReference type="Proteomes" id="UP000000813">
    <property type="component" value="Chromosome circular"/>
</dbReference>
<name>Q8UHX6_AGRFC</name>
<dbReference type="BioCyc" id="AGRO:ATU0532-MONOMER"/>
<dbReference type="EMBL" id="AE007869">
    <property type="protein sequence ID" value="AAL41550.1"/>
    <property type="molecule type" value="Genomic_DNA"/>
</dbReference>
<dbReference type="AlphaFoldDB" id="Q8UHX6"/>
<gene>
    <name evidence="1" type="ordered locus">Atu0532</name>
</gene>
<keyword evidence="2" id="KW-1185">Reference proteome</keyword>
<evidence type="ECO:0000313" key="1">
    <source>
        <dbReference type="EMBL" id="AAL41550.1"/>
    </source>
</evidence>
<reference evidence="1 2" key="2">
    <citation type="journal article" date="2001" name="Science">
        <title>Genome sequence of the plant pathogen and biotechnology agent Agrobacterium tumefaciens C58.</title>
        <authorList>
            <person name="Goodner B."/>
            <person name="Hinkle G."/>
            <person name="Gattung S."/>
            <person name="Miller N."/>
            <person name="Blanchard M."/>
            <person name="Qurollo B."/>
            <person name="Goldman B.S."/>
            <person name="Cao Y."/>
            <person name="Askenazi M."/>
            <person name="Halling C."/>
            <person name="Mullin L."/>
            <person name="Houmiel K."/>
            <person name="Gordon J."/>
            <person name="Vaudin M."/>
            <person name="Iartchouk O."/>
            <person name="Epp A."/>
            <person name="Liu F."/>
            <person name="Wollam C."/>
            <person name="Allinger M."/>
            <person name="Doughty D."/>
            <person name="Scott C."/>
            <person name="Lappas C."/>
            <person name="Markelz B."/>
            <person name="Flanagan C."/>
            <person name="Crowell C."/>
            <person name="Gurson J."/>
            <person name="Lomo C."/>
            <person name="Sear C."/>
            <person name="Strub G."/>
            <person name="Cielo C."/>
            <person name="Slater S."/>
        </authorList>
    </citation>
    <scope>NUCLEOTIDE SEQUENCE [LARGE SCALE GENOMIC DNA]</scope>
    <source>
        <strain evidence="2">C58 / ATCC 33970</strain>
    </source>
</reference>
<protein>
    <submittedName>
        <fullName evidence="1">Uncharacterized protein</fullName>
    </submittedName>
</protein>
<dbReference type="HOGENOM" id="CLU_1871021_0_0_5"/>
<sequence>MSPAVDAGKLSLLFGSLPLARSCPLAERLLRHSRCGRRKQRRWAGRRQKQLRVRTRIAGNFGGKLQKIFQSLCSHLIFTGLPPARKAISESAEVFLRAPLRSCDGRRLAKESELWRTAVCGVGRLFCHRGDGAACQ</sequence>
<dbReference type="EnsemblBacteria" id="AAL41550">
    <property type="protein sequence ID" value="AAL41550"/>
    <property type="gene ID" value="Atu0532"/>
</dbReference>
<dbReference type="STRING" id="176299.Atu0532"/>
<dbReference type="PIR" id="AH2641">
    <property type="entry name" value="AH2641"/>
</dbReference>
<proteinExistence type="predicted"/>
<evidence type="ECO:0000313" key="2">
    <source>
        <dbReference type="Proteomes" id="UP000000813"/>
    </source>
</evidence>
<organism evidence="1 2">
    <name type="scientific">Agrobacterium fabrum (strain C58 / ATCC 33970)</name>
    <name type="common">Agrobacterium tumefaciens (strain C58)</name>
    <dbReference type="NCBI Taxonomy" id="176299"/>
    <lineage>
        <taxon>Bacteria</taxon>
        <taxon>Pseudomonadati</taxon>
        <taxon>Pseudomonadota</taxon>
        <taxon>Alphaproteobacteria</taxon>
        <taxon>Hyphomicrobiales</taxon>
        <taxon>Rhizobiaceae</taxon>
        <taxon>Rhizobium/Agrobacterium group</taxon>
        <taxon>Agrobacterium</taxon>
        <taxon>Agrobacterium tumefaciens complex</taxon>
    </lineage>
</organism>
<dbReference type="KEGG" id="atu:Atu0532"/>
<reference evidence="1 2" key="1">
    <citation type="journal article" date="2001" name="Science">
        <title>The genome of the natural genetic engineer Agrobacterium tumefaciens C58.</title>
        <authorList>
            <person name="Wood D.W."/>
            <person name="Setubal J.C."/>
            <person name="Kaul R."/>
            <person name="Monks D.E."/>
            <person name="Kitajima J.P."/>
            <person name="Okura V.K."/>
            <person name="Zhou Y."/>
            <person name="Chen L."/>
            <person name="Wood G.E."/>
            <person name="Almeida N.F.Jr."/>
            <person name="Woo L."/>
            <person name="Chen Y."/>
            <person name="Paulsen I.T."/>
            <person name="Eisen J.A."/>
            <person name="Karp P.D."/>
            <person name="Bovee D.Sr."/>
            <person name="Chapman P."/>
            <person name="Clendenning J."/>
            <person name="Deatherage G."/>
            <person name="Gillet W."/>
            <person name="Grant C."/>
            <person name="Kutyavin T."/>
            <person name="Levy R."/>
            <person name="Li M.J."/>
            <person name="McClelland E."/>
            <person name="Palmieri A."/>
            <person name="Raymond C."/>
            <person name="Rouse G."/>
            <person name="Saenphimmachak C."/>
            <person name="Wu Z."/>
            <person name="Romero P."/>
            <person name="Gordon D."/>
            <person name="Zhang S."/>
            <person name="Yoo H."/>
            <person name="Tao Y."/>
            <person name="Biddle P."/>
            <person name="Jung M."/>
            <person name="Krespan W."/>
            <person name="Perry M."/>
            <person name="Gordon-Kamm B."/>
            <person name="Liao L."/>
            <person name="Kim S."/>
            <person name="Hendrick C."/>
            <person name="Zhao Z.Y."/>
            <person name="Dolan M."/>
            <person name="Chumley F."/>
            <person name="Tingey S.V."/>
            <person name="Tomb J.F."/>
            <person name="Gordon M.P."/>
            <person name="Olson M.V."/>
            <person name="Nester E.W."/>
        </authorList>
    </citation>
    <scope>NUCLEOTIDE SEQUENCE [LARGE SCALE GENOMIC DNA]</scope>
    <source>
        <strain evidence="2">C58 / ATCC 33970</strain>
    </source>
</reference>